<evidence type="ECO:0000256" key="1">
    <source>
        <dbReference type="SAM" id="MobiDB-lite"/>
    </source>
</evidence>
<feature type="domain" description="TPM" evidence="4">
    <location>
        <begin position="33"/>
        <end position="153"/>
    </location>
</feature>
<evidence type="ECO:0000256" key="3">
    <source>
        <dbReference type="SAM" id="SignalP"/>
    </source>
</evidence>
<evidence type="ECO:0000313" key="5">
    <source>
        <dbReference type="EMBL" id="RKD22917.1"/>
    </source>
</evidence>
<evidence type="ECO:0000256" key="2">
    <source>
        <dbReference type="SAM" id="Phobius"/>
    </source>
</evidence>
<organism evidence="5 6">
    <name type="scientific">Ammoniphilus oxalaticus</name>
    <dbReference type="NCBI Taxonomy" id="66863"/>
    <lineage>
        <taxon>Bacteria</taxon>
        <taxon>Bacillati</taxon>
        <taxon>Bacillota</taxon>
        <taxon>Bacilli</taxon>
        <taxon>Bacillales</taxon>
        <taxon>Paenibacillaceae</taxon>
        <taxon>Aneurinibacillus group</taxon>
        <taxon>Ammoniphilus</taxon>
    </lineage>
</organism>
<keyword evidence="6" id="KW-1185">Reference proteome</keyword>
<keyword evidence="2" id="KW-1133">Transmembrane helix</keyword>
<keyword evidence="3" id="KW-0732">Signal</keyword>
<keyword evidence="2" id="KW-0812">Transmembrane</keyword>
<accession>A0A419SGK0</accession>
<dbReference type="RefSeq" id="WP_245983559.1">
    <property type="nucleotide sequence ID" value="NZ_MCHY01000009.1"/>
</dbReference>
<feature type="chain" id="PRO_5038917369" description="TPM domain-containing protein" evidence="3">
    <location>
        <begin position="23"/>
        <end position="264"/>
    </location>
</feature>
<dbReference type="EMBL" id="MCHY01000009">
    <property type="protein sequence ID" value="RKD22917.1"/>
    <property type="molecule type" value="Genomic_DNA"/>
</dbReference>
<keyword evidence="2" id="KW-0472">Membrane</keyword>
<feature type="region of interest" description="Disordered" evidence="1">
    <location>
        <begin position="221"/>
        <end position="264"/>
    </location>
</feature>
<dbReference type="Pfam" id="PF04536">
    <property type="entry name" value="TPM_phosphatase"/>
    <property type="match status" value="1"/>
</dbReference>
<dbReference type="Proteomes" id="UP000284219">
    <property type="component" value="Unassembled WGS sequence"/>
</dbReference>
<gene>
    <name evidence="5" type="ORF">BEP19_11820</name>
</gene>
<feature type="transmembrane region" description="Helical" evidence="2">
    <location>
        <begin position="173"/>
        <end position="193"/>
    </location>
</feature>
<proteinExistence type="predicted"/>
<feature type="signal peptide" evidence="3">
    <location>
        <begin position="1"/>
        <end position="22"/>
    </location>
</feature>
<feature type="compositionally biased region" description="Gly residues" evidence="1">
    <location>
        <begin position="239"/>
        <end position="248"/>
    </location>
</feature>
<protein>
    <recommendedName>
        <fullName evidence="4">TPM domain-containing protein</fullName>
    </recommendedName>
</protein>
<name>A0A419SGK0_9BACL</name>
<sequence length="264" mass="29618">MRRTFALLLMVCLFVLPGGNFAKAEPVDRQQYIFDYAELLTPQEREQLQSLASKLGAERETAFLIVTLKGTGHLDISEYIDEFYDNGAPGYDKPHGNTAMLTIDLMEKEVELTGFKKAEDYLDNDRMDQIRRKITPHLKEARYYESFSTFITTSHKYMGYEPGVDPENILFKWWFQVSVAIGVAGAVVFLMAYHSGGRVTVNQQTYLDGQRSRVVDQSDRYVRQTVTKRKKPSSNSRSSGGGGGGGSGRVTPGGHSRSSSRGKF</sequence>
<reference evidence="5 6" key="1">
    <citation type="submission" date="2016-08" db="EMBL/GenBank/DDBJ databases">
        <title>Novel Firmicute Genomes.</title>
        <authorList>
            <person name="Poppleton D.I."/>
            <person name="Gribaldo S."/>
        </authorList>
    </citation>
    <scope>NUCLEOTIDE SEQUENCE [LARGE SCALE GENOMIC DNA]</scope>
    <source>
        <strain evidence="5 6">RAOx-1</strain>
    </source>
</reference>
<evidence type="ECO:0000259" key="4">
    <source>
        <dbReference type="Pfam" id="PF04536"/>
    </source>
</evidence>
<dbReference type="AlphaFoldDB" id="A0A419SGK0"/>
<dbReference type="InterPro" id="IPR007621">
    <property type="entry name" value="TPM_dom"/>
</dbReference>
<evidence type="ECO:0000313" key="6">
    <source>
        <dbReference type="Proteomes" id="UP000284219"/>
    </source>
</evidence>
<comment type="caution">
    <text evidence="5">The sequence shown here is derived from an EMBL/GenBank/DDBJ whole genome shotgun (WGS) entry which is preliminary data.</text>
</comment>
<dbReference type="Gene3D" id="3.10.310.50">
    <property type="match status" value="1"/>
</dbReference>